<protein>
    <submittedName>
        <fullName evidence="2">PDZ domain-containing protein</fullName>
    </submittedName>
</protein>
<feature type="transmembrane region" description="Helical" evidence="1">
    <location>
        <begin position="274"/>
        <end position="293"/>
    </location>
</feature>
<feature type="transmembrane region" description="Helical" evidence="1">
    <location>
        <begin position="16"/>
        <end position="37"/>
    </location>
</feature>
<proteinExistence type="predicted"/>
<organism evidence="2 3">
    <name type="scientific">Lederbergia citri</name>
    <dbReference type="NCBI Taxonomy" id="2833580"/>
    <lineage>
        <taxon>Bacteria</taxon>
        <taxon>Bacillati</taxon>
        <taxon>Bacillota</taxon>
        <taxon>Bacilli</taxon>
        <taxon>Bacillales</taxon>
        <taxon>Bacillaceae</taxon>
        <taxon>Lederbergia</taxon>
    </lineage>
</organism>
<feature type="transmembrane region" description="Helical" evidence="1">
    <location>
        <begin position="58"/>
        <end position="76"/>
    </location>
</feature>
<feature type="transmembrane region" description="Helical" evidence="1">
    <location>
        <begin position="251"/>
        <end position="268"/>
    </location>
</feature>
<evidence type="ECO:0000313" key="3">
    <source>
        <dbReference type="Proteomes" id="UP000681414"/>
    </source>
</evidence>
<dbReference type="InterPro" id="IPR036034">
    <property type="entry name" value="PDZ_sf"/>
</dbReference>
<feature type="transmembrane region" description="Helical" evidence="1">
    <location>
        <begin position="82"/>
        <end position="100"/>
    </location>
</feature>
<dbReference type="EMBL" id="JAGYPG010000002">
    <property type="protein sequence ID" value="MBS4195443.1"/>
    <property type="molecule type" value="Genomic_DNA"/>
</dbReference>
<reference evidence="2 3" key="1">
    <citation type="submission" date="2021-05" db="EMBL/GenBank/DDBJ databases">
        <title>Novel Bacillus species.</title>
        <authorList>
            <person name="Liu G."/>
        </authorList>
    </citation>
    <scope>NUCLEOTIDE SEQUENCE [LARGE SCALE GENOMIC DNA]</scope>
    <source>
        <strain evidence="3">FJAT-49780</strain>
    </source>
</reference>
<sequence length="399" mass="45010">MEEIWLLELLKGIGRLFLHPILYFSMLLAVMAGYLRVKRERRDFHVRVNSLFHELRSLLPAGLIAGFVLSLLFISIGLTIPLPVIAVIAIVTLLFGLVGNARLLSPALTIGLALLFVFAANYFNYEIPYFEKSFKSIDSSFFMGTAILLGTLIITEGILMIKNGLKDVSPKLRKSRRGLTVGALQTKRLWLLPVFLFLPFGPISAPFEWWPVLHFGTESYSFILVPFLLGFQQQIQTTLPGNVVKRLGKQVLTLGILITVISSVSFLLPDYIPAIAAILAVLGRFLIVFMHRVREGSAVYYFTPRNSGIMILDVLPESPADKMGLKTGEIIQTCNNIKVHNKQNLYEALLKNRAYCKLEVFDKNGEIRLVQRALYEGDHHELGILFIEKRDIHKREKAV</sequence>
<dbReference type="AlphaFoldDB" id="A0A942TCY6"/>
<dbReference type="Proteomes" id="UP000681414">
    <property type="component" value="Unassembled WGS sequence"/>
</dbReference>
<dbReference type="RefSeq" id="WP_213124659.1">
    <property type="nucleotide sequence ID" value="NZ_JAGYPG010000002.1"/>
</dbReference>
<keyword evidence="1" id="KW-1133">Transmembrane helix</keyword>
<dbReference type="SUPFAM" id="SSF50156">
    <property type="entry name" value="PDZ domain-like"/>
    <property type="match status" value="1"/>
</dbReference>
<feature type="transmembrane region" description="Helical" evidence="1">
    <location>
        <begin position="107"/>
        <end position="125"/>
    </location>
</feature>
<gene>
    <name evidence="2" type="ORF">KHA97_10285</name>
</gene>
<comment type="caution">
    <text evidence="2">The sequence shown here is derived from an EMBL/GenBank/DDBJ whole genome shotgun (WGS) entry which is preliminary data.</text>
</comment>
<feature type="transmembrane region" description="Helical" evidence="1">
    <location>
        <begin position="140"/>
        <end position="159"/>
    </location>
</feature>
<keyword evidence="1" id="KW-0472">Membrane</keyword>
<accession>A0A942TCY6</accession>
<dbReference type="Gene3D" id="2.30.42.10">
    <property type="match status" value="1"/>
</dbReference>
<name>A0A942TCY6_9BACI</name>
<keyword evidence="3" id="KW-1185">Reference proteome</keyword>
<evidence type="ECO:0000313" key="2">
    <source>
        <dbReference type="EMBL" id="MBS4195443.1"/>
    </source>
</evidence>
<evidence type="ECO:0000256" key="1">
    <source>
        <dbReference type="SAM" id="Phobius"/>
    </source>
</evidence>
<keyword evidence="1" id="KW-0812">Transmembrane</keyword>